<dbReference type="GO" id="GO:1903833">
    <property type="term" value="P:positive regulation of cellular response to amino acid starvation"/>
    <property type="evidence" value="ECO:0007669"/>
    <property type="project" value="UniProtKB-ARBA"/>
</dbReference>
<dbReference type="InterPro" id="IPR004095">
    <property type="entry name" value="TGS"/>
</dbReference>
<evidence type="ECO:0000256" key="1">
    <source>
        <dbReference type="ARBA" id="ARBA00022741"/>
    </source>
</evidence>
<dbReference type="Pfam" id="PF16897">
    <property type="entry name" value="MMR_HSR1_Xtn"/>
    <property type="match status" value="1"/>
</dbReference>
<dbReference type="PANTHER" id="PTHR43127">
    <property type="entry name" value="DEVELOPMENTALLY-REGULATED GTP-BINDING PROTEIN 2"/>
    <property type="match status" value="1"/>
</dbReference>
<evidence type="ECO:0000313" key="5">
    <source>
        <dbReference type="EMBL" id="CAH7671075.1"/>
    </source>
</evidence>
<dbReference type="InterPro" id="IPR045001">
    <property type="entry name" value="DRG"/>
</dbReference>
<dbReference type="PROSITE" id="PS51710">
    <property type="entry name" value="G_OBG"/>
    <property type="match status" value="1"/>
</dbReference>
<accession>A0AAV0BRC6</accession>
<sequence>MGLAEKVREIEAEMARTQKNKATEYHLGLLKAKLAKYRSELLEPTKKGGKPGDGFDVTKSGDARVIMIGFPSVGKSTLLNKVTNTTSAVAATEFTTLTAIPGVMEIEGAKVQLLDLPGIVEGAAQGRGRGRQVVAVAHTADLIMMILDITKPDSQRELLTQELEAVGVRLNQTKPDVTIKPKTAGGVTITVTAPLTKIDEKMIKQILQSYRMHNADVMIREDINVDQFIDCVLNNRSYIKCLYCYNKIDQSTLETVDQVSRLPHSFVVSCEAGYNMDRLNQKIWTALDLNRVYTKKRGERPDLEQPLIIRQGGTVEHVIHSIHRGLVEKFKYALVWGKSSKFNPQPQRVGLHHVLSPDDVITIFTK</sequence>
<dbReference type="InterPro" id="IPR031167">
    <property type="entry name" value="G_OBG"/>
</dbReference>
<dbReference type="Pfam" id="PF01926">
    <property type="entry name" value="MMR_HSR1"/>
    <property type="match status" value="1"/>
</dbReference>
<dbReference type="SUPFAM" id="SSF52540">
    <property type="entry name" value="P-loop containing nucleoside triphosphate hydrolases"/>
    <property type="match status" value="1"/>
</dbReference>
<evidence type="ECO:0000256" key="2">
    <source>
        <dbReference type="ARBA" id="ARBA00023134"/>
    </source>
</evidence>
<dbReference type="FunFam" id="3.40.50.300:FF:001436">
    <property type="entry name" value="Developmentally-regulated GTP-binding protein"/>
    <property type="match status" value="1"/>
</dbReference>
<dbReference type="Proteomes" id="UP001153365">
    <property type="component" value="Unassembled WGS sequence"/>
</dbReference>
<dbReference type="PRINTS" id="PR00326">
    <property type="entry name" value="GTP1OBG"/>
</dbReference>
<dbReference type="PROSITE" id="PS00905">
    <property type="entry name" value="GTP1_OBG"/>
    <property type="match status" value="1"/>
</dbReference>
<organism evidence="6 7">
    <name type="scientific">Phakopsora pachyrhizi</name>
    <name type="common">Asian soybean rust disease fungus</name>
    <dbReference type="NCBI Taxonomy" id="170000"/>
    <lineage>
        <taxon>Eukaryota</taxon>
        <taxon>Fungi</taxon>
        <taxon>Dikarya</taxon>
        <taxon>Basidiomycota</taxon>
        <taxon>Pucciniomycotina</taxon>
        <taxon>Pucciniomycetes</taxon>
        <taxon>Pucciniales</taxon>
        <taxon>Phakopsoraceae</taxon>
        <taxon>Phakopsora</taxon>
    </lineage>
</organism>
<comment type="caution">
    <text evidence="6">The sequence shown here is derived from an EMBL/GenBank/DDBJ whole genome shotgun (WGS) entry which is preliminary data.</text>
</comment>
<dbReference type="Pfam" id="PF02824">
    <property type="entry name" value="TGS"/>
    <property type="match status" value="1"/>
</dbReference>
<dbReference type="Gene3D" id="3.10.20.30">
    <property type="match status" value="1"/>
</dbReference>
<dbReference type="GO" id="GO:0005525">
    <property type="term" value="F:GTP binding"/>
    <property type="evidence" value="ECO:0007669"/>
    <property type="project" value="UniProtKB-KW"/>
</dbReference>
<dbReference type="InterPro" id="IPR012676">
    <property type="entry name" value="TGS-like"/>
</dbReference>
<dbReference type="EMBL" id="CALTRL010001131">
    <property type="protein sequence ID" value="CAH7671075.1"/>
    <property type="molecule type" value="Genomic_DNA"/>
</dbReference>
<proteinExistence type="predicted"/>
<dbReference type="SUPFAM" id="SSF81271">
    <property type="entry name" value="TGS-like"/>
    <property type="match status" value="1"/>
</dbReference>
<dbReference type="GO" id="GO:0003924">
    <property type="term" value="F:GTPase activity"/>
    <property type="evidence" value="ECO:0007669"/>
    <property type="project" value="InterPro"/>
</dbReference>
<evidence type="ECO:0000259" key="4">
    <source>
        <dbReference type="PROSITE" id="PS51880"/>
    </source>
</evidence>
<evidence type="ECO:0000313" key="6">
    <source>
        <dbReference type="EMBL" id="CAH7689952.1"/>
    </source>
</evidence>
<dbReference type="InterPro" id="IPR012675">
    <property type="entry name" value="Beta-grasp_dom_sf"/>
</dbReference>
<dbReference type="FunFam" id="3.10.20.30:FF:000003">
    <property type="entry name" value="Developmentally-regulated GTP-binding protein 1"/>
    <property type="match status" value="1"/>
</dbReference>
<dbReference type="InterPro" id="IPR031662">
    <property type="entry name" value="GTP-binding_2"/>
</dbReference>
<dbReference type="CDD" id="cd01896">
    <property type="entry name" value="DRG"/>
    <property type="match status" value="1"/>
</dbReference>
<dbReference type="NCBIfam" id="TIGR00231">
    <property type="entry name" value="small_GTP"/>
    <property type="match status" value="1"/>
</dbReference>
<keyword evidence="2" id="KW-0342">GTP-binding</keyword>
<feature type="domain" description="OBG-type G" evidence="3">
    <location>
        <begin position="63"/>
        <end position="288"/>
    </location>
</feature>
<dbReference type="InterPro" id="IPR005225">
    <property type="entry name" value="Small_GTP-bd"/>
</dbReference>
<feature type="domain" description="TGS" evidence="4">
    <location>
        <begin position="288"/>
        <end position="365"/>
    </location>
</feature>
<evidence type="ECO:0000313" key="7">
    <source>
        <dbReference type="Proteomes" id="UP001153365"/>
    </source>
</evidence>
<gene>
    <name evidence="6" type="ORF">PPACK8108_LOCUS25141</name>
    <name evidence="5" type="ORF">PPACK8108_LOCUS5840</name>
</gene>
<dbReference type="InterPro" id="IPR006074">
    <property type="entry name" value="GTP1-OBG_CS"/>
</dbReference>
<dbReference type="InterPro" id="IPR006073">
    <property type="entry name" value="GTP-bd"/>
</dbReference>
<name>A0AAV0BRC6_PHAPC</name>
<keyword evidence="1" id="KW-0547">Nucleotide-binding</keyword>
<dbReference type="AlphaFoldDB" id="A0AAV0BRC6"/>
<keyword evidence="7" id="KW-1185">Reference proteome</keyword>
<protein>
    <submittedName>
        <fullName evidence="6">P-loop containing nucleoside triphosphate hydrolase protein</fullName>
    </submittedName>
</protein>
<dbReference type="PROSITE" id="PS51880">
    <property type="entry name" value="TGS"/>
    <property type="match status" value="1"/>
</dbReference>
<keyword evidence="6" id="KW-0378">Hydrolase</keyword>
<dbReference type="InterPro" id="IPR027417">
    <property type="entry name" value="P-loop_NTPase"/>
</dbReference>
<reference evidence="6" key="1">
    <citation type="submission" date="2022-06" db="EMBL/GenBank/DDBJ databases">
        <authorList>
            <consortium name="SYNGENTA / RWTH Aachen University"/>
        </authorList>
    </citation>
    <scope>NUCLEOTIDE SEQUENCE</scope>
</reference>
<dbReference type="EMBL" id="CALTRL010006161">
    <property type="protein sequence ID" value="CAH7689952.1"/>
    <property type="molecule type" value="Genomic_DNA"/>
</dbReference>
<evidence type="ECO:0000259" key="3">
    <source>
        <dbReference type="PROSITE" id="PS51710"/>
    </source>
</evidence>
<dbReference type="Gene3D" id="6.10.140.1070">
    <property type="match status" value="2"/>
</dbReference>